<accession>A0A915KJJ8</accession>
<evidence type="ECO:0000256" key="1">
    <source>
        <dbReference type="SAM" id="MobiDB-lite"/>
    </source>
</evidence>
<dbReference type="AlphaFoldDB" id="A0A915KJJ8"/>
<feature type="region of interest" description="Disordered" evidence="1">
    <location>
        <begin position="77"/>
        <end position="116"/>
    </location>
</feature>
<dbReference type="Proteomes" id="UP000887565">
    <property type="component" value="Unplaced"/>
</dbReference>
<proteinExistence type="predicted"/>
<protein>
    <submittedName>
        <fullName evidence="3">Uncharacterized protein</fullName>
    </submittedName>
</protein>
<evidence type="ECO:0000313" key="3">
    <source>
        <dbReference type="WBParaSite" id="nRc.2.0.1.t38995-RA"/>
    </source>
</evidence>
<keyword evidence="2" id="KW-1185">Reference proteome</keyword>
<sequence>MKVEPSMKVVPLFQVLLCNQKVAVKVEPLLTVTVVQPGPGKLGKDWKFLDRPEKLESGENQNIPNLIASSDYKNITNSRKNDDSHISASRSSRPYGTVGHQVQSASPYRRPDDTYQSSSDQLFDVQKLFDSIAYFRTDLIDDFNTGGLTVMLAPPPPPSPPFFNKLPLLFVAANFTVPLSYTVTEGLR</sequence>
<feature type="compositionally biased region" description="Polar residues" evidence="1">
    <location>
        <begin position="86"/>
        <end position="106"/>
    </location>
</feature>
<dbReference type="WBParaSite" id="nRc.2.0.1.t38995-RA">
    <property type="protein sequence ID" value="nRc.2.0.1.t38995-RA"/>
    <property type="gene ID" value="nRc.2.0.1.g38995"/>
</dbReference>
<evidence type="ECO:0000313" key="2">
    <source>
        <dbReference type="Proteomes" id="UP000887565"/>
    </source>
</evidence>
<reference evidence="3" key="1">
    <citation type="submission" date="2022-11" db="UniProtKB">
        <authorList>
            <consortium name="WormBaseParasite"/>
        </authorList>
    </citation>
    <scope>IDENTIFICATION</scope>
</reference>
<organism evidence="2 3">
    <name type="scientific">Romanomermis culicivorax</name>
    <name type="common">Nematode worm</name>
    <dbReference type="NCBI Taxonomy" id="13658"/>
    <lineage>
        <taxon>Eukaryota</taxon>
        <taxon>Metazoa</taxon>
        <taxon>Ecdysozoa</taxon>
        <taxon>Nematoda</taxon>
        <taxon>Enoplea</taxon>
        <taxon>Dorylaimia</taxon>
        <taxon>Mermithida</taxon>
        <taxon>Mermithoidea</taxon>
        <taxon>Mermithidae</taxon>
        <taxon>Romanomermis</taxon>
    </lineage>
</organism>
<name>A0A915KJJ8_ROMCU</name>